<dbReference type="GO" id="GO:0005886">
    <property type="term" value="C:plasma membrane"/>
    <property type="evidence" value="ECO:0007669"/>
    <property type="project" value="TreeGrafter"/>
</dbReference>
<evidence type="ECO:0000313" key="8">
    <source>
        <dbReference type="EMBL" id="RNA28124.1"/>
    </source>
</evidence>
<comment type="caution">
    <text evidence="8">The sequence shown here is derived from an EMBL/GenBank/DDBJ whole genome shotgun (WGS) entry which is preliminary data.</text>
</comment>
<dbReference type="GO" id="GO:0005262">
    <property type="term" value="F:calcium channel activity"/>
    <property type="evidence" value="ECO:0007669"/>
    <property type="project" value="TreeGrafter"/>
</dbReference>
<evidence type="ECO:0000313" key="9">
    <source>
        <dbReference type="Proteomes" id="UP000276133"/>
    </source>
</evidence>
<proteinExistence type="predicted"/>
<name>A0A3M7RX31_BRAPC</name>
<dbReference type="AlphaFoldDB" id="A0A3M7RX31"/>
<dbReference type="GO" id="GO:0098703">
    <property type="term" value="P:calcium ion import across plasma membrane"/>
    <property type="evidence" value="ECO:0007669"/>
    <property type="project" value="TreeGrafter"/>
</dbReference>
<evidence type="ECO:0000259" key="7">
    <source>
        <dbReference type="Pfam" id="PF00520"/>
    </source>
</evidence>
<feature type="transmembrane region" description="Helical" evidence="6">
    <location>
        <begin position="37"/>
        <end position="56"/>
    </location>
</feature>
<evidence type="ECO:0000256" key="2">
    <source>
        <dbReference type="ARBA" id="ARBA00022692"/>
    </source>
</evidence>
<feature type="transmembrane region" description="Helical" evidence="6">
    <location>
        <begin position="325"/>
        <end position="346"/>
    </location>
</feature>
<keyword evidence="5 6" id="KW-0472">Membrane</keyword>
<dbReference type="PANTHER" id="PTHR10582">
    <property type="entry name" value="TRANSIENT RECEPTOR POTENTIAL ION CHANNEL PROTEIN"/>
    <property type="match status" value="1"/>
</dbReference>
<keyword evidence="9" id="KW-1185">Reference proteome</keyword>
<comment type="subcellular location">
    <subcellularLocation>
        <location evidence="1">Membrane</location>
        <topology evidence="1">Multi-pass membrane protein</topology>
    </subcellularLocation>
</comment>
<organism evidence="8 9">
    <name type="scientific">Brachionus plicatilis</name>
    <name type="common">Marine rotifer</name>
    <name type="synonym">Brachionus muelleri</name>
    <dbReference type="NCBI Taxonomy" id="10195"/>
    <lineage>
        <taxon>Eukaryota</taxon>
        <taxon>Metazoa</taxon>
        <taxon>Spiralia</taxon>
        <taxon>Gnathifera</taxon>
        <taxon>Rotifera</taxon>
        <taxon>Eurotatoria</taxon>
        <taxon>Monogononta</taxon>
        <taxon>Pseudotrocha</taxon>
        <taxon>Ploima</taxon>
        <taxon>Brachionidae</taxon>
        <taxon>Brachionus</taxon>
    </lineage>
</organism>
<feature type="transmembrane region" description="Helical" evidence="6">
    <location>
        <begin position="68"/>
        <end position="90"/>
    </location>
</feature>
<protein>
    <submittedName>
        <fullName evidence="8">Transient receptor potential cation channel subfamily A member 1-like isoform X3</fullName>
    </submittedName>
</protein>
<gene>
    <name evidence="8" type="ORF">BpHYR1_052540</name>
</gene>
<dbReference type="STRING" id="10195.A0A3M7RX31"/>
<keyword evidence="2 6" id="KW-0812">Transmembrane</keyword>
<evidence type="ECO:0000256" key="3">
    <source>
        <dbReference type="ARBA" id="ARBA00022737"/>
    </source>
</evidence>
<dbReference type="InterPro" id="IPR005821">
    <property type="entry name" value="Ion_trans_dom"/>
</dbReference>
<dbReference type="InterPro" id="IPR024862">
    <property type="entry name" value="TRPV"/>
</dbReference>
<accession>A0A3M7RX31</accession>
<keyword evidence="3" id="KW-0677">Repeat</keyword>
<reference evidence="8 9" key="1">
    <citation type="journal article" date="2018" name="Sci. Rep.">
        <title>Genomic signatures of local adaptation to the degree of environmental predictability in rotifers.</title>
        <authorList>
            <person name="Franch-Gras L."/>
            <person name="Hahn C."/>
            <person name="Garcia-Roger E.M."/>
            <person name="Carmona M.J."/>
            <person name="Serra M."/>
            <person name="Gomez A."/>
        </authorList>
    </citation>
    <scope>NUCLEOTIDE SEQUENCE [LARGE SCALE GENOMIC DNA]</scope>
    <source>
        <strain evidence="8">HYR1</strain>
    </source>
</reference>
<feature type="transmembrane region" description="Helical" evidence="6">
    <location>
        <begin position="230"/>
        <end position="254"/>
    </location>
</feature>
<dbReference type="PANTHER" id="PTHR10582:SF33">
    <property type="entry name" value="TRANSIENT RECEPTOR POTENTIAL CHANNEL PYREXIA"/>
    <property type="match status" value="1"/>
</dbReference>
<dbReference type="EMBL" id="REGN01002431">
    <property type="protein sequence ID" value="RNA28124.1"/>
    <property type="molecule type" value="Genomic_DNA"/>
</dbReference>
<keyword evidence="8" id="KW-0675">Receptor</keyword>
<dbReference type="Pfam" id="PF00520">
    <property type="entry name" value="Ion_trans"/>
    <property type="match status" value="1"/>
</dbReference>
<evidence type="ECO:0000256" key="4">
    <source>
        <dbReference type="ARBA" id="ARBA00022989"/>
    </source>
</evidence>
<evidence type="ECO:0000256" key="5">
    <source>
        <dbReference type="ARBA" id="ARBA00023136"/>
    </source>
</evidence>
<sequence length="489" mass="57483">MKIFILTFFDLFLEYIIEQENLDLISHPHLWWFWGKFLVDFLFCVIWNVWAVLISYDIRYVYNFPQEWWRLFLFIFGIVGLITMIIIEIIELTSKKRHQNKIQENRQDELKKEITFRFGTNNQEIIPNEKKSISKEEKFNSIEKHFISYETKLNQDSKKFSLSYIADPWNIFDLITIIFVIAALGTHLDDILNHSEINARNHIRVTSISVLFVSARVLKNGRILWEPFGMLVMTLYFIVWDIFVWILVFLITLIPFTTSFYILFGNGQTISCIPEAQECPSNNQTVLGGMESYNKAVFYLFTTSFGISDIDFAGYNELDSEIADFFFGLYIGCTTLILLNIFIALLTSTFERVRSFSKSLFLLQRAKEILIYEQIICDSSRIRSLLKIPDEYIKKYKPSDQKNDIDFKVLLDPIAESVHKINIKYESLNNKKCCEQNESSKTETKNFQDQIKEITNSINILIEMNKNQTNENNIRDLFAVDLILLSLNL</sequence>
<feature type="domain" description="Ion transport" evidence="7">
    <location>
        <begin position="161"/>
        <end position="355"/>
    </location>
</feature>
<keyword evidence="4 6" id="KW-1133">Transmembrane helix</keyword>
<dbReference type="OrthoDB" id="194358at2759"/>
<feature type="transmembrane region" description="Helical" evidence="6">
    <location>
        <begin position="169"/>
        <end position="188"/>
    </location>
</feature>
<dbReference type="Proteomes" id="UP000276133">
    <property type="component" value="Unassembled WGS sequence"/>
</dbReference>
<evidence type="ECO:0000256" key="6">
    <source>
        <dbReference type="SAM" id="Phobius"/>
    </source>
</evidence>
<evidence type="ECO:0000256" key="1">
    <source>
        <dbReference type="ARBA" id="ARBA00004141"/>
    </source>
</evidence>